<name>A0A927EXI8_9ACTN</name>
<feature type="region of interest" description="Disordered" evidence="1">
    <location>
        <begin position="31"/>
        <end position="64"/>
    </location>
</feature>
<evidence type="ECO:0000259" key="3">
    <source>
        <dbReference type="Pfam" id="PF13472"/>
    </source>
</evidence>
<evidence type="ECO:0000256" key="1">
    <source>
        <dbReference type="SAM" id="MobiDB-lite"/>
    </source>
</evidence>
<evidence type="ECO:0000313" key="5">
    <source>
        <dbReference type="Proteomes" id="UP000632289"/>
    </source>
</evidence>
<dbReference type="InterPro" id="IPR038885">
    <property type="entry name" value="PLB1"/>
</dbReference>
<dbReference type="EMBL" id="JACXYU010000001">
    <property type="protein sequence ID" value="MBD3930576.1"/>
    <property type="molecule type" value="Genomic_DNA"/>
</dbReference>
<keyword evidence="5" id="KW-1185">Reference proteome</keyword>
<sequence length="305" mass="32763">MTVGERVRSRRFGRRGAALTAALLLALGGAACGSEPEPAEETDSRRTVEGRPSPTPTGDWDTEPESIAALGDSITIGFDTCSLLADCPEASWSTGTSPEVESLAERLLADPTDATWNYAVAGSDMADLPGQAARAATHRPDLVTVLIGANDACARDVAAMTPTDDFRADFERSLRTLEHESPDTQVYVASVPDLKRLWSQGRDNALAARIWQLGICPTMLGDPAAVDAAATERRERVSARVDAYNAVLEEVCDAAERCRYDGGAVHAYRFTADEVSGLDWFHPSRKGQAVLAELAYERVTAPREP</sequence>
<evidence type="ECO:0000256" key="2">
    <source>
        <dbReference type="SAM" id="SignalP"/>
    </source>
</evidence>
<dbReference type="GO" id="GO:0004620">
    <property type="term" value="F:phospholipase activity"/>
    <property type="evidence" value="ECO:0007669"/>
    <property type="project" value="InterPro"/>
</dbReference>
<feature type="domain" description="SGNH hydrolase-type esterase" evidence="3">
    <location>
        <begin position="69"/>
        <end position="289"/>
    </location>
</feature>
<keyword evidence="4" id="KW-0378">Hydrolase</keyword>
<dbReference type="RefSeq" id="WP_191207839.1">
    <property type="nucleotide sequence ID" value="NZ_BAABKL010000039.1"/>
</dbReference>
<dbReference type="Proteomes" id="UP000632289">
    <property type="component" value="Unassembled WGS sequence"/>
</dbReference>
<dbReference type="PROSITE" id="PS51257">
    <property type="entry name" value="PROKAR_LIPOPROTEIN"/>
    <property type="match status" value="1"/>
</dbReference>
<dbReference type="InterPro" id="IPR036514">
    <property type="entry name" value="SGNH_hydro_sf"/>
</dbReference>
<dbReference type="PANTHER" id="PTHR21325:SF31">
    <property type="entry name" value="GH22081P-RELATED"/>
    <property type="match status" value="1"/>
</dbReference>
<protein>
    <submittedName>
        <fullName evidence="4">SGNH/GDSL hydrolase family protein</fullName>
    </submittedName>
</protein>
<dbReference type="AlphaFoldDB" id="A0A927EXI8"/>
<keyword evidence="2" id="KW-0732">Signal</keyword>
<dbReference type="Gene3D" id="3.40.50.1110">
    <property type="entry name" value="SGNH hydrolase"/>
    <property type="match status" value="1"/>
</dbReference>
<dbReference type="Pfam" id="PF13472">
    <property type="entry name" value="Lipase_GDSL_2"/>
    <property type="match status" value="1"/>
</dbReference>
<reference evidence="4" key="1">
    <citation type="submission" date="2020-09" db="EMBL/GenBank/DDBJ databases">
        <title>Secondary metabolite and genome analysis of marine Streptomyces chumphonensis KK1-2T.</title>
        <authorList>
            <person name="Phongsopitanun W."/>
            <person name="Kanchanasin P."/>
            <person name="Pittayakhajonwut P."/>
            <person name="Suwanborirux K."/>
            <person name="Tanasupawat S."/>
        </authorList>
    </citation>
    <scope>NUCLEOTIDE SEQUENCE</scope>
    <source>
        <strain evidence="4">KK1-2</strain>
    </source>
</reference>
<evidence type="ECO:0000313" key="4">
    <source>
        <dbReference type="EMBL" id="MBD3930576.1"/>
    </source>
</evidence>
<feature type="signal peptide" evidence="2">
    <location>
        <begin position="1"/>
        <end position="33"/>
    </location>
</feature>
<comment type="caution">
    <text evidence="4">The sequence shown here is derived from an EMBL/GenBank/DDBJ whole genome shotgun (WGS) entry which is preliminary data.</text>
</comment>
<accession>A0A927EXI8</accession>
<organism evidence="4 5">
    <name type="scientific">Streptomyces chumphonensis</name>
    <dbReference type="NCBI Taxonomy" id="1214925"/>
    <lineage>
        <taxon>Bacteria</taxon>
        <taxon>Bacillati</taxon>
        <taxon>Actinomycetota</taxon>
        <taxon>Actinomycetes</taxon>
        <taxon>Kitasatosporales</taxon>
        <taxon>Streptomycetaceae</taxon>
        <taxon>Streptomyces</taxon>
    </lineage>
</organism>
<dbReference type="PANTHER" id="PTHR21325">
    <property type="entry name" value="PHOSPHOLIPASE B, PLB1"/>
    <property type="match status" value="1"/>
</dbReference>
<dbReference type="SUPFAM" id="SSF52266">
    <property type="entry name" value="SGNH hydrolase"/>
    <property type="match status" value="1"/>
</dbReference>
<dbReference type="InterPro" id="IPR013830">
    <property type="entry name" value="SGNH_hydro"/>
</dbReference>
<feature type="chain" id="PRO_5037979085" evidence="2">
    <location>
        <begin position="34"/>
        <end position="305"/>
    </location>
</feature>
<gene>
    <name evidence="4" type="ORF">IF129_03170</name>
</gene>
<proteinExistence type="predicted"/>